<gene>
    <name evidence="1" type="ORF">ANN_27549</name>
</gene>
<protein>
    <recommendedName>
        <fullName evidence="3">Reverse transcriptase domain-containing protein</fullName>
    </recommendedName>
</protein>
<name>A0ABQ8RW12_PERAM</name>
<comment type="caution">
    <text evidence="1">The sequence shown here is derived from an EMBL/GenBank/DDBJ whole genome shotgun (WGS) entry which is preliminary data.</text>
</comment>
<proteinExistence type="predicted"/>
<dbReference type="EMBL" id="JAJSOF020000041">
    <property type="protein sequence ID" value="KAJ4425923.1"/>
    <property type="molecule type" value="Genomic_DNA"/>
</dbReference>
<accession>A0ABQ8RW12</accession>
<evidence type="ECO:0000313" key="1">
    <source>
        <dbReference type="EMBL" id="KAJ4425923.1"/>
    </source>
</evidence>
<organism evidence="1 2">
    <name type="scientific">Periplaneta americana</name>
    <name type="common">American cockroach</name>
    <name type="synonym">Blatta americana</name>
    <dbReference type="NCBI Taxonomy" id="6978"/>
    <lineage>
        <taxon>Eukaryota</taxon>
        <taxon>Metazoa</taxon>
        <taxon>Ecdysozoa</taxon>
        <taxon>Arthropoda</taxon>
        <taxon>Hexapoda</taxon>
        <taxon>Insecta</taxon>
        <taxon>Pterygota</taxon>
        <taxon>Neoptera</taxon>
        <taxon>Polyneoptera</taxon>
        <taxon>Dictyoptera</taxon>
        <taxon>Blattodea</taxon>
        <taxon>Blattoidea</taxon>
        <taxon>Blattidae</taxon>
        <taxon>Blattinae</taxon>
        <taxon>Periplaneta</taxon>
    </lineage>
</organism>
<sequence length="170" mass="19641">MDVIKMELDINLLPMQSSEAEEKKSLSEEGNLLDLPPTRIKEECVDDTYIHTEIKFEEMTLPNDFPIVKCEAEYAIRKVQDNREGLELNGLHQLLVYADEVNMLRENPQMIRQNTEILLAASKEIGLEVNPEKTKYMIMSRDENIVRNGNIKIGNLSFEEVANSNTWEQQ</sequence>
<evidence type="ECO:0008006" key="3">
    <source>
        <dbReference type="Google" id="ProtNLM"/>
    </source>
</evidence>
<reference evidence="1 2" key="1">
    <citation type="journal article" date="2022" name="Allergy">
        <title>Genome assembly and annotation of Periplaneta americana reveal a comprehensive cockroach allergen profile.</title>
        <authorList>
            <person name="Wang L."/>
            <person name="Xiong Q."/>
            <person name="Saelim N."/>
            <person name="Wang L."/>
            <person name="Nong W."/>
            <person name="Wan A.T."/>
            <person name="Shi M."/>
            <person name="Liu X."/>
            <person name="Cao Q."/>
            <person name="Hui J.H.L."/>
            <person name="Sookrung N."/>
            <person name="Leung T.F."/>
            <person name="Tungtrongchitr A."/>
            <person name="Tsui S.K.W."/>
        </authorList>
    </citation>
    <scope>NUCLEOTIDE SEQUENCE [LARGE SCALE GENOMIC DNA]</scope>
    <source>
        <strain evidence="1">PWHHKU_190912</strain>
    </source>
</reference>
<keyword evidence="2" id="KW-1185">Reference proteome</keyword>
<dbReference type="Proteomes" id="UP001148838">
    <property type="component" value="Unassembled WGS sequence"/>
</dbReference>
<evidence type="ECO:0000313" key="2">
    <source>
        <dbReference type="Proteomes" id="UP001148838"/>
    </source>
</evidence>